<evidence type="ECO:0000256" key="1">
    <source>
        <dbReference type="SAM" id="MobiDB-lite"/>
    </source>
</evidence>
<accession>A0A8S1EP08</accession>
<dbReference type="EMBL" id="CADEPM010000002">
    <property type="protein sequence ID" value="CAB3401093.1"/>
    <property type="molecule type" value="Genomic_DNA"/>
</dbReference>
<feature type="compositionally biased region" description="Low complexity" evidence="1">
    <location>
        <begin position="190"/>
        <end position="244"/>
    </location>
</feature>
<feature type="compositionally biased region" description="Basic and acidic residues" evidence="1">
    <location>
        <begin position="337"/>
        <end position="352"/>
    </location>
</feature>
<feature type="compositionally biased region" description="Pro residues" evidence="1">
    <location>
        <begin position="78"/>
        <end position="90"/>
    </location>
</feature>
<comment type="caution">
    <text evidence="2">The sequence shown here is derived from an EMBL/GenBank/DDBJ whole genome shotgun (WGS) entry which is preliminary data.</text>
</comment>
<keyword evidence="3" id="KW-1185">Reference proteome</keyword>
<gene>
    <name evidence="2" type="ORF">CBOVIS_LOCUS3890</name>
</gene>
<protein>
    <submittedName>
        <fullName evidence="2">Uncharacterized protein</fullName>
    </submittedName>
</protein>
<feature type="compositionally biased region" description="Polar residues" evidence="1">
    <location>
        <begin position="400"/>
        <end position="415"/>
    </location>
</feature>
<organism evidence="2 3">
    <name type="scientific">Caenorhabditis bovis</name>
    <dbReference type="NCBI Taxonomy" id="2654633"/>
    <lineage>
        <taxon>Eukaryota</taxon>
        <taxon>Metazoa</taxon>
        <taxon>Ecdysozoa</taxon>
        <taxon>Nematoda</taxon>
        <taxon>Chromadorea</taxon>
        <taxon>Rhabditida</taxon>
        <taxon>Rhabditina</taxon>
        <taxon>Rhabditomorpha</taxon>
        <taxon>Rhabditoidea</taxon>
        <taxon>Rhabditidae</taxon>
        <taxon>Peloderinae</taxon>
        <taxon>Caenorhabditis</taxon>
    </lineage>
</organism>
<name>A0A8S1EP08_9PELO</name>
<evidence type="ECO:0000313" key="2">
    <source>
        <dbReference type="EMBL" id="CAB3401093.1"/>
    </source>
</evidence>
<dbReference type="OrthoDB" id="5847483at2759"/>
<dbReference type="Proteomes" id="UP000494206">
    <property type="component" value="Unassembled WGS sequence"/>
</dbReference>
<evidence type="ECO:0000313" key="3">
    <source>
        <dbReference type="Proteomes" id="UP000494206"/>
    </source>
</evidence>
<feature type="region of interest" description="Disordered" evidence="1">
    <location>
        <begin position="61"/>
        <end position="95"/>
    </location>
</feature>
<proteinExistence type="predicted"/>
<reference evidence="2 3" key="1">
    <citation type="submission" date="2020-04" db="EMBL/GenBank/DDBJ databases">
        <authorList>
            <person name="Laetsch R D."/>
            <person name="Stevens L."/>
            <person name="Kumar S."/>
            <person name="Blaxter L. M."/>
        </authorList>
    </citation>
    <scope>NUCLEOTIDE SEQUENCE [LARGE SCALE GENOMIC DNA]</scope>
</reference>
<dbReference type="AlphaFoldDB" id="A0A8S1EP08"/>
<feature type="region of interest" description="Disordered" evidence="1">
    <location>
        <begin position="376"/>
        <end position="415"/>
    </location>
</feature>
<sequence>MSQDNTGTPSVEEDSNRPIRPRPNIVASIGTPAPGGIHVSFPGQQPGIATHHFSANINAFTTGSGAFHAPRVQQPQSQPTPQPQPQPSPQPQVRATPQAHVNLNTFQQQQLQAGLSMTADVLGPRLGFAGVAPTHSGMYSNLLGSPGFNVAMNSPGGIVGRSLLQASYQQASAMNALRQLASTPMPAPVPSASATPQPQSSRPQQTIRQQTIRQQPSLRQQQNQNMHSILQQQQQQYSQQRVQQALPQPHLSQQQIPQRIVTPRPIYPRQEIGVPIHDTSTTEPNVLTFLAMQSLNQEGTDESQIHWMNMKRQGFDREREAFSRRETNIQKIEQQREQERLQMERRQQEARKAAAAASVQQQHQLQIQRRLDEQRAAEIAEREHAEMVKSAVARQHDAQLLNTQQQSNDEASSTI</sequence>
<feature type="region of interest" description="Disordered" evidence="1">
    <location>
        <begin position="337"/>
        <end position="357"/>
    </location>
</feature>
<feature type="region of interest" description="Disordered" evidence="1">
    <location>
        <begin position="183"/>
        <end position="259"/>
    </location>
</feature>
<feature type="compositionally biased region" description="Basic and acidic residues" evidence="1">
    <location>
        <begin position="376"/>
        <end position="387"/>
    </location>
</feature>
<feature type="region of interest" description="Disordered" evidence="1">
    <location>
        <begin position="1"/>
        <end position="45"/>
    </location>
</feature>